<evidence type="ECO:0000313" key="2">
    <source>
        <dbReference type="EMBL" id="KAK2097616.1"/>
    </source>
</evidence>
<evidence type="ECO:0000256" key="1">
    <source>
        <dbReference type="SAM" id="MobiDB-lite"/>
    </source>
</evidence>
<evidence type="ECO:0000313" key="3">
    <source>
        <dbReference type="Proteomes" id="UP001266305"/>
    </source>
</evidence>
<name>A0ABQ9UKN2_SAGOE</name>
<accession>A0ABQ9UKN2</accession>
<feature type="compositionally biased region" description="Polar residues" evidence="1">
    <location>
        <begin position="133"/>
        <end position="142"/>
    </location>
</feature>
<dbReference type="EMBL" id="JASSZA010000011">
    <property type="protein sequence ID" value="KAK2097616.1"/>
    <property type="molecule type" value="Genomic_DNA"/>
</dbReference>
<keyword evidence="3" id="KW-1185">Reference proteome</keyword>
<proteinExistence type="predicted"/>
<feature type="region of interest" description="Disordered" evidence="1">
    <location>
        <begin position="120"/>
        <end position="171"/>
    </location>
</feature>
<sequence length="245" mass="26942">MKFIRLWYLTSLQFLRIPAYYSQVVSSRPVTPPPPDFQIPDKRQDMPLSVQLYPTLSVPHGELAASLRRGKPNTAGAWAPKALERPQEAFCPLRHPRLVSQPLASHFLLDPYWRLGITRPPRPVEHGPKNRSGVDTQGQASSPAPGEKGRARGRPRRLSPRTSGGLAWLPGNKQRGLTSRLVLRLSPSAIVSEMLSPRAQATFPAKPPAKTHTATTEQGNAPKTAYIGCLPFPTDPAILAPHWTG</sequence>
<protein>
    <submittedName>
        <fullName evidence="2">Uncharacterized protein</fullName>
    </submittedName>
</protein>
<organism evidence="2 3">
    <name type="scientific">Saguinus oedipus</name>
    <name type="common">Cotton-top tamarin</name>
    <name type="synonym">Oedipomidas oedipus</name>
    <dbReference type="NCBI Taxonomy" id="9490"/>
    <lineage>
        <taxon>Eukaryota</taxon>
        <taxon>Metazoa</taxon>
        <taxon>Chordata</taxon>
        <taxon>Craniata</taxon>
        <taxon>Vertebrata</taxon>
        <taxon>Euteleostomi</taxon>
        <taxon>Mammalia</taxon>
        <taxon>Eutheria</taxon>
        <taxon>Euarchontoglires</taxon>
        <taxon>Primates</taxon>
        <taxon>Haplorrhini</taxon>
        <taxon>Platyrrhini</taxon>
        <taxon>Cebidae</taxon>
        <taxon>Callitrichinae</taxon>
        <taxon>Saguinus</taxon>
    </lineage>
</organism>
<gene>
    <name evidence="2" type="ORF">P7K49_023067</name>
</gene>
<reference evidence="2 3" key="1">
    <citation type="submission" date="2023-05" db="EMBL/GenBank/DDBJ databases">
        <title>B98-5 Cell Line De Novo Hybrid Assembly: An Optical Mapping Approach.</title>
        <authorList>
            <person name="Kananen K."/>
            <person name="Auerbach J.A."/>
            <person name="Kautto E."/>
            <person name="Blachly J.S."/>
        </authorList>
    </citation>
    <scope>NUCLEOTIDE SEQUENCE [LARGE SCALE GENOMIC DNA]</scope>
    <source>
        <strain evidence="2">B95-8</strain>
        <tissue evidence="2">Cell line</tissue>
    </source>
</reference>
<comment type="caution">
    <text evidence="2">The sequence shown here is derived from an EMBL/GenBank/DDBJ whole genome shotgun (WGS) entry which is preliminary data.</text>
</comment>
<dbReference type="Proteomes" id="UP001266305">
    <property type="component" value="Unassembled WGS sequence"/>
</dbReference>